<accession>A0A4R6TBQ2</accession>
<dbReference type="PANTHER" id="PTHR46246">
    <property type="entry name" value="GUANOSINE-3',5'-BIS(DIPHOSPHATE) 3'-PYROPHOSPHOHYDROLASE MESH1"/>
    <property type="match status" value="1"/>
</dbReference>
<dbReference type="PANTHER" id="PTHR46246:SF1">
    <property type="entry name" value="GUANOSINE-3',5'-BIS(DIPHOSPHATE) 3'-PYROPHOSPHOHYDROLASE MESH1"/>
    <property type="match status" value="1"/>
</dbReference>
<dbReference type="InterPro" id="IPR052194">
    <property type="entry name" value="MESH1"/>
</dbReference>
<dbReference type="RefSeq" id="WP_243743975.1">
    <property type="nucleotide sequence ID" value="NZ_SNYH01000005.1"/>
</dbReference>
<organism evidence="1 2">
    <name type="scientific">Tenacibaculum caenipelagi</name>
    <dbReference type="NCBI Taxonomy" id="1325435"/>
    <lineage>
        <taxon>Bacteria</taxon>
        <taxon>Pseudomonadati</taxon>
        <taxon>Bacteroidota</taxon>
        <taxon>Flavobacteriia</taxon>
        <taxon>Flavobacteriales</taxon>
        <taxon>Flavobacteriaceae</taxon>
        <taxon>Tenacibaculum</taxon>
    </lineage>
</organism>
<protein>
    <submittedName>
        <fullName evidence="1">HD domain-containing protein</fullName>
    </submittedName>
</protein>
<dbReference type="GO" id="GO:0008893">
    <property type="term" value="F:guanosine-3',5'-bis(diphosphate) 3'-diphosphatase activity"/>
    <property type="evidence" value="ECO:0007669"/>
    <property type="project" value="TreeGrafter"/>
</dbReference>
<keyword evidence="2" id="KW-1185">Reference proteome</keyword>
<dbReference type="Gene3D" id="1.10.3210.10">
    <property type="entry name" value="Hypothetical protein af1432"/>
    <property type="match status" value="1"/>
</dbReference>
<dbReference type="EMBL" id="SNYH01000005">
    <property type="protein sequence ID" value="TDQ23869.1"/>
    <property type="molecule type" value="Genomic_DNA"/>
</dbReference>
<sequence>METPQMTQELYQKAIKFAGEKHKDQKVPGTNSNYLLHISNVAMEIIIAYNANNNFDLNYAVQLALLHDTLEDTDTDFSDLLNMFGEKVANGVQALTKNKNISSKKEKMIDSLNRINKLEKEVGMVKLADRITNLQEPPKHWKKDKIQNYLSEAIVINQTLNNKNEYLNKRLENKIAEYKKYIE</sequence>
<dbReference type="Pfam" id="PF13328">
    <property type="entry name" value="HD_4"/>
    <property type="match status" value="1"/>
</dbReference>
<name>A0A4R6TBQ2_9FLAO</name>
<evidence type="ECO:0000313" key="1">
    <source>
        <dbReference type="EMBL" id="TDQ23869.1"/>
    </source>
</evidence>
<gene>
    <name evidence="1" type="ORF">DFQ07_2399</name>
</gene>
<dbReference type="SUPFAM" id="SSF109604">
    <property type="entry name" value="HD-domain/PDEase-like"/>
    <property type="match status" value="1"/>
</dbReference>
<dbReference type="Proteomes" id="UP000295390">
    <property type="component" value="Unassembled WGS sequence"/>
</dbReference>
<dbReference type="AlphaFoldDB" id="A0A4R6TBQ2"/>
<comment type="caution">
    <text evidence="1">The sequence shown here is derived from an EMBL/GenBank/DDBJ whole genome shotgun (WGS) entry which is preliminary data.</text>
</comment>
<proteinExistence type="predicted"/>
<evidence type="ECO:0000313" key="2">
    <source>
        <dbReference type="Proteomes" id="UP000295390"/>
    </source>
</evidence>
<reference evidence="1 2" key="1">
    <citation type="submission" date="2019-03" db="EMBL/GenBank/DDBJ databases">
        <title>Genomic Encyclopedia of Type Strains, Phase III (KMG-III): the genomes of soil and plant-associated and newly described type strains.</title>
        <authorList>
            <person name="Whitman W."/>
        </authorList>
    </citation>
    <scope>NUCLEOTIDE SEQUENCE [LARGE SCALE GENOMIC DNA]</scope>
    <source>
        <strain evidence="1 2">CECT 8283</strain>
    </source>
</reference>